<keyword evidence="3" id="KW-1185">Reference proteome</keyword>
<evidence type="ECO:0000259" key="1">
    <source>
        <dbReference type="Pfam" id="PF18765"/>
    </source>
</evidence>
<comment type="caution">
    <text evidence="2">The sequence shown here is derived from an EMBL/GenBank/DDBJ whole genome shotgun (WGS) entry which is preliminary data.</text>
</comment>
<feature type="domain" description="Polymerase beta nucleotidyltransferase" evidence="1">
    <location>
        <begin position="11"/>
        <end position="102"/>
    </location>
</feature>
<organism evidence="2 3">
    <name type="scientific">Algoriphagus marincola</name>
    <dbReference type="NCBI Taxonomy" id="264027"/>
    <lineage>
        <taxon>Bacteria</taxon>
        <taxon>Pseudomonadati</taxon>
        <taxon>Bacteroidota</taxon>
        <taxon>Cytophagia</taxon>
        <taxon>Cytophagales</taxon>
        <taxon>Cyclobacteriaceae</taxon>
        <taxon>Algoriphagus</taxon>
    </lineage>
</organism>
<evidence type="ECO:0000313" key="3">
    <source>
        <dbReference type="Proteomes" id="UP000766609"/>
    </source>
</evidence>
<evidence type="ECO:0000313" key="2">
    <source>
        <dbReference type="EMBL" id="MBY5950183.1"/>
    </source>
</evidence>
<dbReference type="PANTHER" id="PTHR33933:SF1">
    <property type="entry name" value="PROTEIN ADENYLYLTRANSFERASE MNTA-RELATED"/>
    <property type="match status" value="1"/>
</dbReference>
<dbReference type="InterPro" id="IPR041633">
    <property type="entry name" value="Polbeta"/>
</dbReference>
<dbReference type="Gene3D" id="3.30.460.10">
    <property type="entry name" value="Beta Polymerase, domain 2"/>
    <property type="match status" value="1"/>
</dbReference>
<accession>A0ABS7N2P5</accession>
<dbReference type="SUPFAM" id="SSF81301">
    <property type="entry name" value="Nucleotidyltransferase"/>
    <property type="match status" value="1"/>
</dbReference>
<gene>
    <name evidence="2" type="ORF">KUV23_04315</name>
</gene>
<proteinExistence type="predicted"/>
<dbReference type="InterPro" id="IPR052548">
    <property type="entry name" value="Type_VII_TA_antitoxin"/>
</dbReference>
<sequence length="106" mass="12190">MDFGLSSSVIKKLQAEFESFPEIEKVVIYGSRAKGNYREGSDIDLTFFGESLDLRKLQKIELAIDDLFLPYKFDVSLFKQISNADLIDHINRVGKVFYEKEKTTSN</sequence>
<protein>
    <submittedName>
        <fullName evidence="2">Nucleotidyltransferase domain-containing protein</fullName>
    </submittedName>
</protein>
<dbReference type="InterPro" id="IPR043519">
    <property type="entry name" value="NT_sf"/>
</dbReference>
<dbReference type="PANTHER" id="PTHR33933">
    <property type="entry name" value="NUCLEOTIDYLTRANSFERASE"/>
    <property type="match status" value="1"/>
</dbReference>
<reference evidence="2 3" key="1">
    <citation type="submission" date="2021-06" db="EMBL/GenBank/DDBJ databases">
        <title>44 bacteria genomes isolated from Dapeng, Shenzhen.</title>
        <authorList>
            <person name="Zheng W."/>
            <person name="Yu S."/>
            <person name="Huang Y."/>
        </authorList>
    </citation>
    <scope>NUCLEOTIDE SEQUENCE [LARGE SCALE GENOMIC DNA]</scope>
    <source>
        <strain evidence="2 3">DP5N14-6</strain>
    </source>
</reference>
<name>A0ABS7N2P5_9BACT</name>
<dbReference type="Proteomes" id="UP000766609">
    <property type="component" value="Unassembled WGS sequence"/>
</dbReference>
<dbReference type="CDD" id="cd05403">
    <property type="entry name" value="NT_KNTase_like"/>
    <property type="match status" value="1"/>
</dbReference>
<dbReference type="Pfam" id="PF18765">
    <property type="entry name" value="Polbeta"/>
    <property type="match status" value="1"/>
</dbReference>
<dbReference type="EMBL" id="JAHVHP010000001">
    <property type="protein sequence ID" value="MBY5950183.1"/>
    <property type="molecule type" value="Genomic_DNA"/>
</dbReference>